<comment type="caution">
    <text evidence="7">The sequence shown here is derived from an EMBL/GenBank/DDBJ whole genome shotgun (WGS) entry which is preliminary data.</text>
</comment>
<feature type="region of interest" description="Disordered" evidence="5">
    <location>
        <begin position="1407"/>
        <end position="1428"/>
    </location>
</feature>
<feature type="region of interest" description="Disordered" evidence="5">
    <location>
        <begin position="1"/>
        <end position="46"/>
    </location>
</feature>
<dbReference type="SMART" id="SM00184">
    <property type="entry name" value="RING"/>
    <property type="match status" value="1"/>
</dbReference>
<evidence type="ECO:0000256" key="5">
    <source>
        <dbReference type="SAM" id="MobiDB-lite"/>
    </source>
</evidence>
<feature type="compositionally biased region" description="Low complexity" evidence="5">
    <location>
        <begin position="468"/>
        <end position="484"/>
    </location>
</feature>
<feature type="region of interest" description="Disordered" evidence="5">
    <location>
        <begin position="207"/>
        <end position="226"/>
    </location>
</feature>
<feature type="compositionally biased region" description="Low complexity" evidence="5">
    <location>
        <begin position="662"/>
        <end position="671"/>
    </location>
</feature>
<dbReference type="InterPro" id="IPR057031">
    <property type="entry name" value="SFR19-like_C"/>
</dbReference>
<organism evidence="7 8">
    <name type="scientific">Conger conger</name>
    <name type="common">Conger eel</name>
    <name type="synonym">Muraena conger</name>
    <dbReference type="NCBI Taxonomy" id="82655"/>
    <lineage>
        <taxon>Eukaryota</taxon>
        <taxon>Metazoa</taxon>
        <taxon>Chordata</taxon>
        <taxon>Craniata</taxon>
        <taxon>Vertebrata</taxon>
        <taxon>Euteleostomi</taxon>
        <taxon>Actinopterygii</taxon>
        <taxon>Neopterygii</taxon>
        <taxon>Teleostei</taxon>
        <taxon>Anguilliformes</taxon>
        <taxon>Congridae</taxon>
        <taxon>Conger</taxon>
    </lineage>
</organism>
<reference evidence="7" key="1">
    <citation type="journal article" date="2023" name="Science">
        <title>Genome structures resolve the early diversification of teleost fishes.</title>
        <authorList>
            <person name="Parey E."/>
            <person name="Louis A."/>
            <person name="Montfort J."/>
            <person name="Bouchez O."/>
            <person name="Roques C."/>
            <person name="Iampietro C."/>
            <person name="Lluch J."/>
            <person name="Castinel A."/>
            <person name="Donnadieu C."/>
            <person name="Desvignes T."/>
            <person name="Floi Bucao C."/>
            <person name="Jouanno E."/>
            <person name="Wen M."/>
            <person name="Mejri S."/>
            <person name="Dirks R."/>
            <person name="Jansen H."/>
            <person name="Henkel C."/>
            <person name="Chen W.J."/>
            <person name="Zahm M."/>
            <person name="Cabau C."/>
            <person name="Klopp C."/>
            <person name="Thompson A.W."/>
            <person name="Robinson-Rechavi M."/>
            <person name="Braasch I."/>
            <person name="Lecointre G."/>
            <person name="Bobe J."/>
            <person name="Postlethwait J.H."/>
            <person name="Berthelot C."/>
            <person name="Roest Crollius H."/>
            <person name="Guiguen Y."/>
        </authorList>
    </citation>
    <scope>NUCLEOTIDE SEQUENCE</scope>
    <source>
        <strain evidence="7">Concon-B</strain>
    </source>
</reference>
<feature type="compositionally biased region" description="Polar residues" evidence="5">
    <location>
        <begin position="993"/>
        <end position="1005"/>
    </location>
</feature>
<feature type="compositionally biased region" description="Low complexity" evidence="5">
    <location>
        <begin position="679"/>
        <end position="689"/>
    </location>
</feature>
<feature type="region of interest" description="Disordered" evidence="5">
    <location>
        <begin position="463"/>
        <end position="539"/>
    </location>
</feature>
<feature type="region of interest" description="Disordered" evidence="5">
    <location>
        <begin position="806"/>
        <end position="1143"/>
    </location>
</feature>
<feature type="compositionally biased region" description="Acidic residues" evidence="5">
    <location>
        <begin position="368"/>
        <end position="381"/>
    </location>
</feature>
<feature type="compositionally biased region" description="Basic and acidic residues" evidence="5">
    <location>
        <begin position="1083"/>
        <end position="1092"/>
    </location>
</feature>
<dbReference type="OrthoDB" id="1935339at2759"/>
<feature type="compositionally biased region" description="Basic residues" evidence="5">
    <location>
        <begin position="952"/>
        <end position="967"/>
    </location>
</feature>
<feature type="domain" description="RING-type" evidence="6">
    <location>
        <begin position="72"/>
        <end position="113"/>
    </location>
</feature>
<feature type="compositionally biased region" description="Low complexity" evidence="5">
    <location>
        <begin position="506"/>
        <end position="524"/>
    </location>
</feature>
<feature type="compositionally biased region" description="Basic and acidic residues" evidence="5">
    <location>
        <begin position="1133"/>
        <end position="1143"/>
    </location>
</feature>
<evidence type="ECO:0000259" key="6">
    <source>
        <dbReference type="PROSITE" id="PS50089"/>
    </source>
</evidence>
<dbReference type="Pfam" id="PF13639">
    <property type="entry name" value="zf-RING_2"/>
    <property type="match status" value="1"/>
</dbReference>
<keyword evidence="2 4" id="KW-0863">Zinc-finger</keyword>
<dbReference type="SUPFAM" id="SSF57903">
    <property type="entry name" value="FYVE/PHD zinc finger"/>
    <property type="match status" value="1"/>
</dbReference>
<feature type="compositionally biased region" description="Basic and acidic residues" evidence="5">
    <location>
        <begin position="857"/>
        <end position="885"/>
    </location>
</feature>
<sequence length="1653" mass="181287">MDEEDSVEEGSSDSEESVGSREEVEAEEDRDEDEDGSDEAEDGAMEAIEGVAARVPALLQDLTSDDDDAEKCPICLHSFQEQPVATPMGCQHHFCLDCILEWSKNVNSCPVDRIAFSGIHIPVQEPVKMVEEEVNVDFEQTSCEVCGRSDREDCLLLCDGCDAGACVEEWFCPECTSNNPHTDSAEEASEDEVAALLMDAVPTTSRLRTSAAGRTRSIARTRQSERVRATVNRNRITQARAIQHVPRYLIQSTWLDETISAVLNSSACARRGRTGEKHRKTQRKKTSTETSSSSSSKNRTAGKDTKLHRGHLKTKKPGQKQVGKKDPPAPHSRITKSLTTGKLKQSPPTRPVGGHPKIRPASLSIFEDPMDLDPFDDESSEGESLPLMDTSRRGLSHSALRSHQPVARPIQHGLPRHSISTSEGDTMEDSAPVPDLLGSILSGQSLLLMDSSSMVINRDGSLKLGKPASASSSKSSISSQANTSELEAEVHAGMASGSGLNGDAEPSQSLPHIPSSSPSFPGSPLAKPTSPLTPPIMPQNTNVCTPNLAPESAPNVCVPHPVNPVGLSQSSWSETSPNRPSLPLMHSNGTSDWSSRRKGVDTGMGTLKKDPLKPLWLDVSQLPRIPKIRKRADSRTGLQGATWDEQGEAEANWKQKQSRAGTSCTSSSSSSWNFTLKPSSSSIASFCSSDPRQTKCPTSPKGHVTSLGTAENRLSEKQRSNIHDPFHPMSSQLLGSDGVPERDALDQDAKGVMPNKKAVEPYRSETSYSTKERNKYLGYSETIKMERLCNQNLPQEGAPTFCSSRAGVSNADTEKCGSEKVLSSQKQDSILHSEKNKSEPKAQHSMSSSCSAARGKANLDLRGELKHCHPRTGEPDDNHSDTETKRKSRERSGSCSHSKERKSRERTRSFSHSKERKSRERTGSCLHSKKERKRVRSSSESSLSESTEEPRRRKRCSLSRSPHRWPHSRSGDPPRSGIHSKMDHELHNRKGNESQGFSQPQFRSTSKCRDSRKDRMCSQTSCSSKDRSRSKDGKKARSRSLSRERKNEKDTSHSSHSKGYRITNSLASPADMENKHRPVSLKYRKDLTDHKEKQQRRHLSPKDVSETEKCKNAPLGRVKEESSAFVFHSKKGQSREEIKEKEKKGKREIKLDSEKMADTELIWVQSHIKSSCLSQMPSSVDTDPKSSILPIGKKEHFCKVTDISGSVSAQRGFVAKQGKDMKECLLVTDLEKQPMEISAEYIEHFCSDFTLNSLRVRRPDKAEVTGTACDTGRAVIAGAMEAALPTDTPVTLGAIEAAITTETPTTVSNMEAAMATDTPETVGDMEAAMPTDTPVTVGNMEAAMATDTPVTVGNMEAAMATDTPVTAGNMEAAMATDTPVTVSDMEVAMPTGPPVTVSDPMITDTSEAIGDPENTLTTDTPETIGNTENTIITDTPETIGDTENTIRVRENCIITNTPETICDAVNTVITDTPEPVDDTENTLTTDTPKTVDAVGDAKIMGRPIVKQEGQQALKPAVIMAFSTTSRRPVKRVTWSLQELDAPPLQPTILPPNTLRHSGKDASPSQLQAIEKRHLRERAIEEVKLAIRPFFQKKEITKDEYKEIWGKAVQKICCSKSGEISPERVANLVKAYVEKYKFLRKQQDRQSQQVEESL</sequence>
<name>A0A9Q1HYN8_CONCO</name>
<accession>A0A9Q1HYN8</accession>
<dbReference type="InterPro" id="IPR013083">
    <property type="entry name" value="Znf_RING/FYVE/PHD"/>
</dbReference>
<dbReference type="InterPro" id="IPR047157">
    <property type="entry name" value="PHRF1/Atg35"/>
</dbReference>
<feature type="region of interest" description="Disordered" evidence="5">
    <location>
        <begin position="568"/>
        <end position="607"/>
    </location>
</feature>
<evidence type="ECO:0000256" key="2">
    <source>
        <dbReference type="ARBA" id="ARBA00022771"/>
    </source>
</evidence>
<feature type="compositionally biased region" description="Basic residues" evidence="5">
    <location>
        <begin position="308"/>
        <end position="318"/>
    </location>
</feature>
<dbReference type="Gene3D" id="3.30.40.10">
    <property type="entry name" value="Zinc/RING finger domain, C3HC4 (zinc finger)"/>
    <property type="match status" value="1"/>
</dbReference>
<evidence type="ECO:0000313" key="7">
    <source>
        <dbReference type="EMBL" id="KAJ8271423.1"/>
    </source>
</evidence>
<dbReference type="PANTHER" id="PTHR12618:SF20">
    <property type="entry name" value="PHD AND RING FINGER DOMAIN-CONTAINING PROTEIN 1"/>
    <property type="match status" value="1"/>
</dbReference>
<feature type="compositionally biased region" description="Basic and acidic residues" evidence="5">
    <location>
        <begin position="1007"/>
        <end position="1016"/>
    </location>
</feature>
<evidence type="ECO:0000256" key="1">
    <source>
        <dbReference type="ARBA" id="ARBA00022723"/>
    </source>
</evidence>
<evidence type="ECO:0000313" key="8">
    <source>
        <dbReference type="Proteomes" id="UP001152803"/>
    </source>
</evidence>
<evidence type="ECO:0000256" key="4">
    <source>
        <dbReference type="PROSITE-ProRule" id="PRU00175"/>
    </source>
</evidence>
<keyword evidence="3" id="KW-0862">Zinc</keyword>
<dbReference type="InterPro" id="IPR001841">
    <property type="entry name" value="Znf_RING"/>
</dbReference>
<proteinExistence type="predicted"/>
<protein>
    <recommendedName>
        <fullName evidence="6">RING-type domain-containing protein</fullName>
    </recommendedName>
</protein>
<feature type="region of interest" description="Disordered" evidence="5">
    <location>
        <begin position="632"/>
        <end position="710"/>
    </location>
</feature>
<dbReference type="PANTHER" id="PTHR12618">
    <property type="entry name" value="PHD AND RING FINGER DOMAIN-CONTAINING PROTEIN 1"/>
    <property type="match status" value="1"/>
</dbReference>
<keyword evidence="1" id="KW-0479">Metal-binding</keyword>
<dbReference type="SUPFAM" id="SSF57850">
    <property type="entry name" value="RING/U-box"/>
    <property type="match status" value="1"/>
</dbReference>
<feature type="compositionally biased region" description="Basic and acidic residues" evidence="5">
    <location>
        <begin position="1024"/>
        <end position="1053"/>
    </location>
</feature>
<feature type="compositionally biased region" description="Basic residues" evidence="5">
    <location>
        <begin position="927"/>
        <end position="936"/>
    </location>
</feature>
<feature type="compositionally biased region" description="Basic residues" evidence="5">
    <location>
        <begin position="270"/>
        <end position="285"/>
    </location>
</feature>
<dbReference type="InterPro" id="IPR017907">
    <property type="entry name" value="Znf_RING_CS"/>
</dbReference>
<dbReference type="PROSITE" id="PS00518">
    <property type="entry name" value="ZF_RING_1"/>
    <property type="match status" value="1"/>
</dbReference>
<feature type="compositionally biased region" description="Polar residues" evidence="5">
    <location>
        <begin position="568"/>
        <end position="579"/>
    </location>
</feature>
<dbReference type="Pfam" id="PF23030">
    <property type="entry name" value="SCAF11-like_C"/>
    <property type="match status" value="1"/>
</dbReference>
<feature type="compositionally biased region" description="Acidic residues" evidence="5">
    <location>
        <begin position="24"/>
        <end position="44"/>
    </location>
</feature>
<feature type="compositionally biased region" description="Polar residues" evidence="5">
    <location>
        <begin position="335"/>
        <end position="347"/>
    </location>
</feature>
<dbReference type="CDD" id="cd16635">
    <property type="entry name" value="mRING-HC-C3HC3D_PHRF1"/>
    <property type="match status" value="1"/>
</dbReference>
<dbReference type="Proteomes" id="UP001152803">
    <property type="component" value="Unassembled WGS sequence"/>
</dbReference>
<evidence type="ECO:0000256" key="3">
    <source>
        <dbReference type="ARBA" id="ARBA00022833"/>
    </source>
</evidence>
<dbReference type="GO" id="GO:0008270">
    <property type="term" value="F:zinc ion binding"/>
    <property type="evidence" value="ECO:0007669"/>
    <property type="project" value="UniProtKB-KW"/>
</dbReference>
<keyword evidence="8" id="KW-1185">Reference proteome</keyword>
<feature type="compositionally biased region" description="Basic and acidic residues" evidence="5">
    <location>
        <begin position="980"/>
        <end position="992"/>
    </location>
</feature>
<dbReference type="PROSITE" id="PS50089">
    <property type="entry name" value="ZF_RING_2"/>
    <property type="match status" value="1"/>
</dbReference>
<feature type="compositionally biased region" description="Low complexity" evidence="5">
    <location>
        <begin position="288"/>
        <end position="297"/>
    </location>
</feature>
<dbReference type="InterPro" id="IPR011011">
    <property type="entry name" value="Znf_FYVE_PHD"/>
</dbReference>
<feature type="compositionally biased region" description="Basic and acidic residues" evidence="5">
    <location>
        <begin position="829"/>
        <end position="842"/>
    </location>
</feature>
<feature type="compositionally biased region" description="Basic and acidic residues" evidence="5">
    <location>
        <begin position="1100"/>
        <end position="1122"/>
    </location>
</feature>
<feature type="compositionally biased region" description="Acidic residues" evidence="5">
    <location>
        <begin position="1"/>
        <end position="16"/>
    </location>
</feature>
<feature type="region of interest" description="Disordered" evidence="5">
    <location>
        <begin position="269"/>
        <end position="435"/>
    </location>
</feature>
<gene>
    <name evidence="7" type="ORF">COCON_G00102820</name>
</gene>
<dbReference type="EMBL" id="JAFJMO010000007">
    <property type="protein sequence ID" value="KAJ8271423.1"/>
    <property type="molecule type" value="Genomic_DNA"/>
</dbReference>